<evidence type="ECO:0000313" key="2">
    <source>
        <dbReference type="EMBL" id="MPD04695.1"/>
    </source>
</evidence>
<sequence>MESNIPCNSCTKVRRYSWLHHVTHQPERHPRVPVTRSDSVADGGQGQPSRRPFTRFLWTMNSLLCRVSKGTPFKDDLQEARQGWLKKECEMNDVGMEAKNET</sequence>
<evidence type="ECO:0000256" key="1">
    <source>
        <dbReference type="SAM" id="MobiDB-lite"/>
    </source>
</evidence>
<evidence type="ECO:0000313" key="3">
    <source>
        <dbReference type="Proteomes" id="UP000324222"/>
    </source>
</evidence>
<protein>
    <submittedName>
        <fullName evidence="2">Uncharacterized protein</fullName>
    </submittedName>
</protein>
<feature type="region of interest" description="Disordered" evidence="1">
    <location>
        <begin position="24"/>
        <end position="52"/>
    </location>
</feature>
<dbReference type="AlphaFoldDB" id="A0A5B7KJD3"/>
<dbReference type="EMBL" id="VSRR010142287">
    <property type="protein sequence ID" value="MPD04695.1"/>
    <property type="molecule type" value="Genomic_DNA"/>
</dbReference>
<dbReference type="Proteomes" id="UP000324222">
    <property type="component" value="Unassembled WGS sequence"/>
</dbReference>
<reference evidence="2 3" key="1">
    <citation type="submission" date="2019-05" db="EMBL/GenBank/DDBJ databases">
        <title>Another draft genome of Portunus trituberculatus and its Hox gene families provides insights of decapod evolution.</title>
        <authorList>
            <person name="Jeong J.-H."/>
            <person name="Song I."/>
            <person name="Kim S."/>
            <person name="Choi T."/>
            <person name="Kim D."/>
            <person name="Ryu S."/>
            <person name="Kim W."/>
        </authorList>
    </citation>
    <scope>NUCLEOTIDE SEQUENCE [LARGE SCALE GENOMIC DNA]</scope>
    <source>
        <tissue evidence="2">Muscle</tissue>
    </source>
</reference>
<gene>
    <name evidence="2" type="ORF">E2C01_100398</name>
</gene>
<proteinExistence type="predicted"/>
<name>A0A5B7KJD3_PORTR</name>
<keyword evidence="3" id="KW-1185">Reference proteome</keyword>
<comment type="caution">
    <text evidence="2">The sequence shown here is derived from an EMBL/GenBank/DDBJ whole genome shotgun (WGS) entry which is preliminary data.</text>
</comment>
<accession>A0A5B7KJD3</accession>
<organism evidence="2 3">
    <name type="scientific">Portunus trituberculatus</name>
    <name type="common">Swimming crab</name>
    <name type="synonym">Neptunus trituberculatus</name>
    <dbReference type="NCBI Taxonomy" id="210409"/>
    <lineage>
        <taxon>Eukaryota</taxon>
        <taxon>Metazoa</taxon>
        <taxon>Ecdysozoa</taxon>
        <taxon>Arthropoda</taxon>
        <taxon>Crustacea</taxon>
        <taxon>Multicrustacea</taxon>
        <taxon>Malacostraca</taxon>
        <taxon>Eumalacostraca</taxon>
        <taxon>Eucarida</taxon>
        <taxon>Decapoda</taxon>
        <taxon>Pleocyemata</taxon>
        <taxon>Brachyura</taxon>
        <taxon>Eubrachyura</taxon>
        <taxon>Portunoidea</taxon>
        <taxon>Portunidae</taxon>
        <taxon>Portuninae</taxon>
        <taxon>Portunus</taxon>
    </lineage>
</organism>